<dbReference type="EMBL" id="REGN01005466">
    <property type="protein sequence ID" value="RNA13244.1"/>
    <property type="molecule type" value="Genomic_DNA"/>
</dbReference>
<evidence type="ECO:0000313" key="2">
    <source>
        <dbReference type="Proteomes" id="UP000276133"/>
    </source>
</evidence>
<evidence type="ECO:0000313" key="1">
    <source>
        <dbReference type="EMBL" id="RNA13244.1"/>
    </source>
</evidence>
<sequence>MLYLVDDGFFEQQYFECVAIAQNSVAELDDVKKFANALVNGRIELFVGVFVLQFLDQLVLSVFQHELVGAERVLDKQLARLGLLVQLVQVLVQCLVLALAIVDVFSGFFYVGVELFEAAALHVANALVAVHRLLVAGHHTVAADGRLASDAEKFEAFARMLLAEDGLVDGHAAVDQKFARPLVRLVLVVHFGRGRGRRRARLGRAGRRARWRLAALVVHHQPAQIRLVRVFYLLELDHSVAVKAAHVLVRAHTVWTQKVSALCAPRHRLLVALAARAAQRSLLDGQHVQHVVHHIVVLQIVHPGSGLDWPAKHILQNTCKQLSSFGSLSLFLHSRHTSDSW</sequence>
<accession>A0A3M7QQ88</accession>
<dbReference type="Proteomes" id="UP000276133">
    <property type="component" value="Unassembled WGS sequence"/>
</dbReference>
<keyword evidence="2" id="KW-1185">Reference proteome</keyword>
<organism evidence="1 2">
    <name type="scientific">Brachionus plicatilis</name>
    <name type="common">Marine rotifer</name>
    <name type="synonym">Brachionus muelleri</name>
    <dbReference type="NCBI Taxonomy" id="10195"/>
    <lineage>
        <taxon>Eukaryota</taxon>
        <taxon>Metazoa</taxon>
        <taxon>Spiralia</taxon>
        <taxon>Gnathifera</taxon>
        <taxon>Rotifera</taxon>
        <taxon>Eurotatoria</taxon>
        <taxon>Monogononta</taxon>
        <taxon>Pseudotrocha</taxon>
        <taxon>Ploima</taxon>
        <taxon>Brachionidae</taxon>
        <taxon>Brachionus</taxon>
    </lineage>
</organism>
<dbReference type="AlphaFoldDB" id="A0A3M7QQ88"/>
<comment type="caution">
    <text evidence="1">The sequence shown here is derived from an EMBL/GenBank/DDBJ whole genome shotgun (WGS) entry which is preliminary data.</text>
</comment>
<name>A0A3M7QQ88_BRAPC</name>
<gene>
    <name evidence="1" type="ORF">BpHYR1_045135</name>
</gene>
<reference evidence="1 2" key="1">
    <citation type="journal article" date="2018" name="Sci. Rep.">
        <title>Genomic signatures of local adaptation to the degree of environmental predictability in rotifers.</title>
        <authorList>
            <person name="Franch-Gras L."/>
            <person name="Hahn C."/>
            <person name="Garcia-Roger E.M."/>
            <person name="Carmona M.J."/>
            <person name="Serra M."/>
            <person name="Gomez A."/>
        </authorList>
    </citation>
    <scope>NUCLEOTIDE SEQUENCE [LARGE SCALE GENOMIC DNA]</scope>
    <source>
        <strain evidence="1">HYR1</strain>
    </source>
</reference>
<protein>
    <submittedName>
        <fullName evidence="1">Uncharacterized protein</fullName>
    </submittedName>
</protein>
<proteinExistence type="predicted"/>